<dbReference type="Proteomes" id="UP000173045">
    <property type="component" value="Genome"/>
</dbReference>
<protein>
    <submittedName>
        <fullName evidence="1">GP4 protein</fullName>
    </submittedName>
</protein>
<dbReference type="InterPro" id="IPR003412">
    <property type="entry name" value="Arteri_GP4"/>
</dbReference>
<organismHost>
    <name type="scientific">Macaca</name>
    <name type="common">macaques</name>
    <dbReference type="NCBI Taxonomy" id="9539"/>
</organismHost>
<dbReference type="Proteomes" id="UP000127538">
    <property type="component" value="Genome"/>
</dbReference>
<dbReference type="EMBL" id="KM371109">
    <property type="protein sequence ID" value="AIL48149.1"/>
    <property type="molecule type" value="Genomic_RNA"/>
</dbReference>
<dbReference type="Proteomes" id="UP000116706">
    <property type="component" value="Genome"/>
</dbReference>
<dbReference type="GeneID" id="1725173"/>
<proteinExistence type="predicted"/>
<dbReference type="RefSeq" id="NP_203549.1">
    <property type="nucleotide sequence ID" value="NC_003092.2"/>
</dbReference>
<dbReference type="EMBL" id="KM373784">
    <property type="protein sequence ID" value="AIL48194.1"/>
    <property type="molecule type" value="Genomic_RNA"/>
</dbReference>
<evidence type="ECO:0000313" key="2">
    <source>
        <dbReference type="Proteomes" id="UP000097789"/>
    </source>
</evidence>
<evidence type="ECO:0000313" key="4">
    <source>
        <dbReference type="Proteomes" id="UP000116706"/>
    </source>
</evidence>
<dbReference type="GO" id="GO:0019031">
    <property type="term" value="C:viral envelope"/>
    <property type="evidence" value="ECO:0007669"/>
    <property type="project" value="InterPro"/>
</dbReference>
<dbReference type="EMBL" id="KM371108">
    <property type="protein sequence ID" value="AIL48134.1"/>
    <property type="molecule type" value="Genomic_RNA"/>
</dbReference>
<dbReference type="Proteomes" id="UP000097789">
    <property type="component" value="Genome"/>
</dbReference>
<dbReference type="Pfam" id="PF02497">
    <property type="entry name" value="Arteri_GP4"/>
    <property type="match status" value="1"/>
</dbReference>
<reference evidence="2 3" key="1">
    <citation type="submission" date="2014-08" db="EMBL/GenBank/DDBJ databases">
        <title>Genome sequences of Simian hemorrhagic fever virus variant NIH LVR42-0/M6941 isolates (Arterivirdae: Arterivirus).</title>
        <authorList>
            <person name="Lauck M."/>
            <person name="Palacios G."/>
            <person name="Wiley M."/>
            <person name="Li Y."/>
            <person name="Fang Y."/>
            <person name="Lackemeyer M.G."/>
            <person name="Cai Y."/>
            <person name="Bailey A.L."/>
            <person name="Postnikova E."/>
            <person name="Radoshitzky S.R."/>
            <person name="Johnson R.F."/>
            <person name="Alkhovsky S.V."/>
            <person name="Deriabin P.G."/>
            <person name="Friedrich T.C."/>
            <person name="Goldberg T.L."/>
            <person name="Jahrling P.B."/>
            <person name="O'Connor D.H."/>
            <person name="Kuhn J.H."/>
        </authorList>
    </citation>
    <scope>NUCLEOTIDE SEQUENCE [LARGE SCALE GENOMIC DNA]</scope>
    <source>
        <strain evidence="1">LVR 42-0/M6941</strain>
    </source>
</reference>
<dbReference type="EMBL" id="KM371105">
    <property type="protein sequence ID" value="AIL48089.1"/>
    <property type="molecule type" value="Genomic_RNA"/>
</dbReference>
<dbReference type="EMBL" id="KM371111">
    <property type="protein sequence ID" value="AIL48179.1"/>
    <property type="molecule type" value="Genomic_RNA"/>
</dbReference>
<dbReference type="Proteomes" id="UP000121627">
    <property type="component" value="Genome"/>
</dbReference>
<gene>
    <name evidence="1" type="primary">ORF4</name>
</gene>
<sequence>MLHCKPYLLLQLYIVAWHYCGLLGDTAAASSTPHTVSSNLPTTTSNPPRAEEFGDQTCLICLPHPNRTSLTFDLAEQSSNTRLWSSGCLTNLKGGVTTTSINVTVSSPVDHVLALGHCLALAIRLAAHNHSVFFANHSDNLYLCYHDSGIFQPITAIHPGALRWASIITLFIVIARLRSLTT</sequence>
<dbReference type="Proteomes" id="UP000098982">
    <property type="component" value="Genome"/>
</dbReference>
<evidence type="ECO:0000313" key="1">
    <source>
        <dbReference type="EMBL" id="AIL48149.1"/>
    </source>
</evidence>
<accession>A0A077ERS2</accession>
<dbReference type="EMBL" id="KM371106">
    <property type="protein sequence ID" value="AIL48104.1"/>
    <property type="molecule type" value="Genomic_RNA"/>
</dbReference>
<dbReference type="KEGG" id="vg:1725173"/>
<dbReference type="OrthoDB" id="36598at10239"/>
<evidence type="ECO:0000313" key="3">
    <source>
        <dbReference type="Proteomes" id="UP000098982"/>
    </source>
</evidence>
<organism evidence="1 4">
    <name type="scientific">Simian hemorrhagic fever virus</name>
    <name type="common">SHFV</name>
    <dbReference type="NCBI Taxonomy" id="38143"/>
    <lineage>
        <taxon>Viruses</taxon>
        <taxon>Riboviria</taxon>
        <taxon>Orthornavirae</taxon>
        <taxon>Pisuviricota</taxon>
        <taxon>Pisoniviricetes</taxon>
        <taxon>Nidovirales</taxon>
        <taxon>Arnidovirineae</taxon>
        <taxon>Arteriviridae</taxon>
        <taxon>Simarterivirinae</taxon>
        <taxon>Deltaarterivirus</taxon>
        <taxon>Hedartevirus</taxon>
        <taxon>Deltaarterivirus hemfev</taxon>
    </lineage>
</organism>
<name>A0A077ERS2_SHFV</name>
<organismHost>
    <name type="scientific">Erythrocebus patas</name>
    <name type="common">Red guenon</name>
    <name type="synonym">Cercopithecus patas</name>
    <dbReference type="NCBI Taxonomy" id="9538"/>
</organismHost>